<dbReference type="Proteomes" id="UP000184514">
    <property type="component" value="Unassembled WGS sequence"/>
</dbReference>
<evidence type="ECO:0000259" key="1">
    <source>
        <dbReference type="Pfam" id="PF09836"/>
    </source>
</evidence>
<dbReference type="EMBL" id="MLCB01000142">
    <property type="protein sequence ID" value="OJI93493.1"/>
    <property type="molecule type" value="Genomic_DNA"/>
</dbReference>
<dbReference type="STRING" id="696762.PFRI_22570"/>
<protein>
    <recommendedName>
        <fullName evidence="1">Putative DNA-binding domain-containing protein</fullName>
    </recommendedName>
</protein>
<name>A0A1L9NWE0_9RHOB</name>
<dbReference type="InterPro" id="IPR044922">
    <property type="entry name" value="DUF2063_N_sf"/>
</dbReference>
<sequence length="251" mass="27348">MITTQTDFRAAIFDPQMAVPASLTDGSEQPAGKRFNVYRNNVIVSLKEALSESFPVVTKLIGPQSFANLAGLYVRAHPPCDPRMMLYGAEFPAFLETFQPLQHVGYLADVARLELAQRRAYHAADATPIDPAIFGELPPEALASATVLFAPAMQIVQSSWPVLDIWQFNMTKDAPQPSAAAQNVLIGRPEFDPQMRAMPEGSAELITLLQNRTKLGDALETIEQSHPDFDFSALLGVLLQTGALVALTPSQ</sequence>
<dbReference type="RefSeq" id="WP_072630812.1">
    <property type="nucleotide sequence ID" value="NZ_MLCB01000142.1"/>
</dbReference>
<organism evidence="2 3">
    <name type="scientific">Planktotalea frisia</name>
    <dbReference type="NCBI Taxonomy" id="696762"/>
    <lineage>
        <taxon>Bacteria</taxon>
        <taxon>Pseudomonadati</taxon>
        <taxon>Pseudomonadota</taxon>
        <taxon>Alphaproteobacteria</taxon>
        <taxon>Rhodobacterales</taxon>
        <taxon>Paracoccaceae</taxon>
        <taxon>Planktotalea</taxon>
    </lineage>
</organism>
<evidence type="ECO:0000313" key="2">
    <source>
        <dbReference type="EMBL" id="OJI93493.1"/>
    </source>
</evidence>
<keyword evidence="3" id="KW-1185">Reference proteome</keyword>
<dbReference type="InterPro" id="IPR018640">
    <property type="entry name" value="DUF2063"/>
</dbReference>
<comment type="caution">
    <text evidence="2">The sequence shown here is derived from an EMBL/GenBank/DDBJ whole genome shotgun (WGS) entry which is preliminary data.</text>
</comment>
<accession>A0A1L9NWE0</accession>
<dbReference type="Pfam" id="PF09836">
    <property type="entry name" value="DUF2063"/>
    <property type="match status" value="1"/>
</dbReference>
<dbReference type="Gene3D" id="1.10.150.690">
    <property type="entry name" value="DUF2063"/>
    <property type="match status" value="1"/>
</dbReference>
<gene>
    <name evidence="2" type="ORF">PFRI_22570</name>
</gene>
<proteinExistence type="predicted"/>
<dbReference type="AlphaFoldDB" id="A0A1L9NWE0"/>
<evidence type="ECO:0000313" key="3">
    <source>
        <dbReference type="Proteomes" id="UP000184514"/>
    </source>
</evidence>
<reference evidence="2 3" key="1">
    <citation type="submission" date="2016-10" db="EMBL/GenBank/DDBJ databases">
        <title>Genome sequence of Planktotalea frisia SH6-1.</title>
        <authorList>
            <person name="Poehlein A."/>
            <person name="Bakenhus I."/>
            <person name="Voget S."/>
            <person name="Brinkhoff T."/>
            <person name="Simon M."/>
        </authorList>
    </citation>
    <scope>NUCLEOTIDE SEQUENCE [LARGE SCALE GENOMIC DNA]</scope>
    <source>
        <strain evidence="2 3">SH6-1</strain>
    </source>
</reference>
<feature type="domain" description="Putative DNA-binding" evidence="1">
    <location>
        <begin position="4"/>
        <end position="95"/>
    </location>
</feature>
<dbReference type="OrthoDB" id="4146344at2"/>